<feature type="domain" description="HMG box" evidence="4">
    <location>
        <begin position="110"/>
        <end position="183"/>
    </location>
</feature>
<dbReference type="GO" id="GO:0006356">
    <property type="term" value="P:regulation of transcription by RNA polymerase I"/>
    <property type="evidence" value="ECO:0007669"/>
    <property type="project" value="EnsemblFungi"/>
</dbReference>
<evidence type="ECO:0000313" key="5">
    <source>
        <dbReference type="EMBL" id="CAG91081.2"/>
    </source>
</evidence>
<name>Q6BGV1_DEBHA</name>
<dbReference type="HOGENOM" id="CLU_076155_1_0_1"/>
<dbReference type="PROSITE" id="PS50118">
    <property type="entry name" value="HMG_BOX_2"/>
    <property type="match status" value="1"/>
</dbReference>
<dbReference type="VEuPathDB" id="FungiDB:DEHA2G23694g"/>
<dbReference type="FunCoup" id="Q6BGV1">
    <property type="interactions" value="302"/>
</dbReference>
<dbReference type="OMA" id="DKWKQAY"/>
<protein>
    <submittedName>
        <fullName evidence="5">DEHA2G23694p</fullName>
    </submittedName>
</protein>
<feature type="region of interest" description="Disordered" evidence="3">
    <location>
        <begin position="187"/>
        <end position="253"/>
    </location>
</feature>
<dbReference type="GO" id="GO:0032040">
    <property type="term" value="C:small-subunit processome"/>
    <property type="evidence" value="ECO:0007669"/>
    <property type="project" value="EnsemblFungi"/>
</dbReference>
<keyword evidence="2" id="KW-0539">Nucleus</keyword>
<dbReference type="GO" id="GO:0003690">
    <property type="term" value="F:double-stranded DNA binding"/>
    <property type="evidence" value="ECO:0007669"/>
    <property type="project" value="EnsemblFungi"/>
</dbReference>
<dbReference type="GeneID" id="2905526"/>
<keyword evidence="6" id="KW-1185">Reference proteome</keyword>
<dbReference type="InterPro" id="IPR009071">
    <property type="entry name" value="HMG_box_dom"/>
</dbReference>
<dbReference type="GO" id="GO:0005829">
    <property type="term" value="C:cytosol"/>
    <property type="evidence" value="ECO:0007669"/>
    <property type="project" value="EnsemblFungi"/>
</dbReference>
<dbReference type="InParanoid" id="Q6BGV1"/>
<dbReference type="GO" id="GO:0008301">
    <property type="term" value="F:DNA binding, bending"/>
    <property type="evidence" value="ECO:0007669"/>
    <property type="project" value="EnsemblFungi"/>
</dbReference>
<accession>Q6BGV1</accession>
<dbReference type="InterPro" id="IPR050342">
    <property type="entry name" value="HMGB"/>
</dbReference>
<dbReference type="SMART" id="SM00398">
    <property type="entry name" value="HMG"/>
    <property type="match status" value="1"/>
</dbReference>
<sequence>MSELKNAKDTLVASLFELSKAAQDAATATVNFYKASSNENLNGESLNSLASTLNNIATSTSAAVPEVEEASSPVASAGAASGASVATNGGETQPEEKKKRKKVEKDPNAPKKPLTIYFAYSFYTRDQIRQERAKQGLSPLSASELNEIIKERWSSISPEEKSKWQSKYQNELQQYNILRDAYKAGKPDVGQIEPKSIEQITVPTIEPVKKAKSESKKRKSESKKSDDAEKSEKTEKEPKKSKKSKKSEKSEKS</sequence>
<evidence type="ECO:0000313" key="6">
    <source>
        <dbReference type="Proteomes" id="UP000000599"/>
    </source>
</evidence>
<feature type="region of interest" description="Disordered" evidence="3">
    <location>
        <begin position="67"/>
        <end position="110"/>
    </location>
</feature>
<dbReference type="PANTHER" id="PTHR48112">
    <property type="entry name" value="HIGH MOBILITY GROUP PROTEIN DSP1"/>
    <property type="match status" value="1"/>
</dbReference>
<dbReference type="Pfam" id="PF00505">
    <property type="entry name" value="HMG_box"/>
    <property type="match status" value="1"/>
</dbReference>
<keyword evidence="1 2" id="KW-0238">DNA-binding</keyword>
<dbReference type="GO" id="GO:2001034">
    <property type="term" value="P:positive regulation of double-strand break repair via nonhomologous end joining"/>
    <property type="evidence" value="ECO:0007669"/>
    <property type="project" value="EnsemblFungi"/>
</dbReference>
<proteinExistence type="predicted"/>
<dbReference type="Proteomes" id="UP000000599">
    <property type="component" value="Chromosome G"/>
</dbReference>
<dbReference type="GO" id="GO:0001174">
    <property type="term" value="P:transcriptional start site selection at RNA polymerase II promoter"/>
    <property type="evidence" value="ECO:0007669"/>
    <property type="project" value="EnsemblFungi"/>
</dbReference>
<dbReference type="eggNOG" id="KOG0381">
    <property type="taxonomic scope" value="Eukaryota"/>
</dbReference>
<dbReference type="GO" id="GO:0070550">
    <property type="term" value="P:rDNA chromatin condensation"/>
    <property type="evidence" value="ECO:0007669"/>
    <property type="project" value="EnsemblFungi"/>
</dbReference>
<dbReference type="GO" id="GO:0060962">
    <property type="term" value="P:regulation of ribosomal protein gene transcription by RNA polymerase II"/>
    <property type="evidence" value="ECO:0007669"/>
    <property type="project" value="EnsemblFungi"/>
</dbReference>
<dbReference type="GO" id="GO:0006338">
    <property type="term" value="P:chromatin remodeling"/>
    <property type="evidence" value="ECO:0007669"/>
    <property type="project" value="EnsemblFungi"/>
</dbReference>
<evidence type="ECO:0000256" key="3">
    <source>
        <dbReference type="SAM" id="MobiDB-lite"/>
    </source>
</evidence>
<organism evidence="5 6">
    <name type="scientific">Debaryomyces hansenii (strain ATCC 36239 / CBS 767 / BCRC 21394 / JCM 1990 / NBRC 0083 / IGC 2968)</name>
    <name type="common">Yeast</name>
    <name type="synonym">Torulaspora hansenii</name>
    <dbReference type="NCBI Taxonomy" id="284592"/>
    <lineage>
        <taxon>Eukaryota</taxon>
        <taxon>Fungi</taxon>
        <taxon>Dikarya</taxon>
        <taxon>Ascomycota</taxon>
        <taxon>Saccharomycotina</taxon>
        <taxon>Pichiomycetes</taxon>
        <taxon>Debaryomycetaceae</taxon>
        <taxon>Debaryomyces</taxon>
    </lineage>
</organism>
<dbReference type="SUPFAM" id="SSF47095">
    <property type="entry name" value="HMG-box"/>
    <property type="match status" value="1"/>
</dbReference>
<feature type="compositionally biased region" description="Low complexity" evidence="3">
    <location>
        <begin position="67"/>
        <end position="87"/>
    </location>
</feature>
<dbReference type="STRING" id="284592.Q6BGV1"/>
<evidence type="ECO:0000256" key="1">
    <source>
        <dbReference type="ARBA" id="ARBA00023125"/>
    </source>
</evidence>
<dbReference type="GO" id="GO:0033553">
    <property type="term" value="C:rDNA heterochromatin"/>
    <property type="evidence" value="ECO:0007669"/>
    <property type="project" value="EnsemblFungi"/>
</dbReference>
<dbReference type="AlphaFoldDB" id="Q6BGV1"/>
<dbReference type="EMBL" id="CR382139">
    <property type="protein sequence ID" value="CAG91081.2"/>
    <property type="molecule type" value="Genomic_DNA"/>
</dbReference>
<dbReference type="Gene3D" id="1.10.30.10">
    <property type="entry name" value="High mobility group box domain"/>
    <property type="match status" value="1"/>
</dbReference>
<dbReference type="OrthoDB" id="5550281at2759"/>
<dbReference type="InterPro" id="IPR036910">
    <property type="entry name" value="HMG_box_dom_sf"/>
</dbReference>
<evidence type="ECO:0000259" key="4">
    <source>
        <dbReference type="PROSITE" id="PS50118"/>
    </source>
</evidence>
<dbReference type="PANTHER" id="PTHR48112:SF22">
    <property type="entry name" value="MITOCHONDRIAL TRANSCRIPTION FACTOR A, ISOFORM B"/>
    <property type="match status" value="1"/>
</dbReference>
<dbReference type="KEGG" id="dha:DEHA2G23694g"/>
<dbReference type="RefSeq" id="XP_462570.2">
    <property type="nucleotide sequence ID" value="XM_462570.1"/>
</dbReference>
<feature type="DNA-binding region" description="HMG box" evidence="2">
    <location>
        <begin position="110"/>
        <end position="183"/>
    </location>
</feature>
<feature type="compositionally biased region" description="Basic and acidic residues" evidence="3">
    <location>
        <begin position="222"/>
        <end position="238"/>
    </location>
</feature>
<gene>
    <name evidence="5" type="ordered locus">DEHA2G23694g</name>
</gene>
<reference evidence="5 6" key="1">
    <citation type="journal article" date="2004" name="Nature">
        <title>Genome evolution in yeasts.</title>
        <authorList>
            <consortium name="Genolevures"/>
            <person name="Dujon B."/>
            <person name="Sherman D."/>
            <person name="Fischer G."/>
            <person name="Durrens P."/>
            <person name="Casaregola S."/>
            <person name="Lafontaine I."/>
            <person name="de Montigny J."/>
            <person name="Marck C."/>
            <person name="Neuveglise C."/>
            <person name="Talla E."/>
            <person name="Goffard N."/>
            <person name="Frangeul L."/>
            <person name="Aigle M."/>
            <person name="Anthouard V."/>
            <person name="Babour A."/>
            <person name="Barbe V."/>
            <person name="Barnay S."/>
            <person name="Blanchin S."/>
            <person name="Beckerich J.M."/>
            <person name="Beyne E."/>
            <person name="Bleykasten C."/>
            <person name="Boisrame A."/>
            <person name="Boyer J."/>
            <person name="Cattolico L."/>
            <person name="Confanioleri F."/>
            <person name="de Daruvar A."/>
            <person name="Despons L."/>
            <person name="Fabre E."/>
            <person name="Fairhead C."/>
            <person name="Ferry-Dumazet H."/>
            <person name="Groppi A."/>
            <person name="Hantraye F."/>
            <person name="Hennequin C."/>
            <person name="Jauniaux N."/>
            <person name="Joyet P."/>
            <person name="Kachouri R."/>
            <person name="Kerrest A."/>
            <person name="Koszul R."/>
            <person name="Lemaire M."/>
            <person name="Lesur I."/>
            <person name="Ma L."/>
            <person name="Muller H."/>
            <person name="Nicaud J.M."/>
            <person name="Nikolski M."/>
            <person name="Oztas S."/>
            <person name="Ozier-Kalogeropoulos O."/>
            <person name="Pellenz S."/>
            <person name="Potier S."/>
            <person name="Richard G.F."/>
            <person name="Straub M.L."/>
            <person name="Suleau A."/>
            <person name="Swennene D."/>
            <person name="Tekaia F."/>
            <person name="Wesolowski-Louvel M."/>
            <person name="Westhof E."/>
            <person name="Wirth B."/>
            <person name="Zeniou-Meyer M."/>
            <person name="Zivanovic I."/>
            <person name="Bolotin-Fukuhara M."/>
            <person name="Thierry A."/>
            <person name="Bouchier C."/>
            <person name="Caudron B."/>
            <person name="Scarpelli C."/>
            <person name="Gaillardin C."/>
            <person name="Weissenbach J."/>
            <person name="Wincker P."/>
            <person name="Souciet J.L."/>
        </authorList>
    </citation>
    <scope>NUCLEOTIDE SEQUENCE [LARGE SCALE GENOMIC DNA]</scope>
    <source>
        <strain evidence="6">ATCC 36239 / CBS 767 / BCRC 21394 / JCM 1990 / NBRC 0083 / IGC 2968</strain>
    </source>
</reference>
<dbReference type="GO" id="GO:0044804">
    <property type="term" value="P:nucleophagy"/>
    <property type="evidence" value="ECO:0007669"/>
    <property type="project" value="EnsemblFungi"/>
</dbReference>
<dbReference type="GO" id="GO:0000400">
    <property type="term" value="F:four-way junction DNA binding"/>
    <property type="evidence" value="ECO:0007669"/>
    <property type="project" value="EnsemblFungi"/>
</dbReference>
<dbReference type="GO" id="GO:0006265">
    <property type="term" value="P:DNA topological change"/>
    <property type="evidence" value="ECO:0007669"/>
    <property type="project" value="EnsemblFungi"/>
</dbReference>
<evidence type="ECO:0000256" key="2">
    <source>
        <dbReference type="PROSITE-ProRule" id="PRU00267"/>
    </source>
</evidence>